<accession>A0A9C7GAP4</accession>
<comment type="caution">
    <text evidence="2">The sequence shown here is derived from an EMBL/GenBank/DDBJ whole genome shotgun (WGS) entry which is preliminary data.</text>
</comment>
<dbReference type="Pfam" id="PF01370">
    <property type="entry name" value="Epimerase"/>
    <property type="match status" value="1"/>
</dbReference>
<reference evidence="2" key="1">
    <citation type="submission" date="2021-10" db="EMBL/GenBank/DDBJ databases">
        <authorList>
            <person name="Criscuolo A."/>
        </authorList>
    </citation>
    <scope>NUCLEOTIDE SEQUENCE</scope>
    <source>
        <strain evidence="2">CIP111885</strain>
    </source>
</reference>
<dbReference type="PANTHER" id="PTHR43245">
    <property type="entry name" value="BIFUNCTIONAL POLYMYXIN RESISTANCE PROTEIN ARNA"/>
    <property type="match status" value="1"/>
</dbReference>
<sequence length="348" mass="39423">MKILIIGGTKFLGRFLVEEGLKGNHEITLFNRGNNKEEFLHVEQIHGNRNIDIDLLKNRKWDAVIDTCGYLPQSVEKSVNALGENIGQYVFISTISVYKDFSKKDFNEDAELLSMTREEADELTKDNDSAIMSHYGELKALCEQELLKSIANKSLIIRPGLIVGPYDGTDHFTYWVNRVNEGGEVLAPGDPDRMVQFIDVRDLAKWTIHMVERKGLGIFNATGIDKELTMKSMLNAIKHSLGSDAEFVWIDDEFLLENEVGPWMELPLWIPEEKPLADGKNMSGLLATNTDRAQSQGLTFRSVEETAIDTLKWYQKNSSSQAMKAGMSREKESLLLEKWSSKTIVEEK</sequence>
<protein>
    <recommendedName>
        <fullName evidence="1">NAD-dependent epimerase/dehydratase domain-containing protein</fullName>
    </recommendedName>
</protein>
<dbReference type="InterPro" id="IPR036291">
    <property type="entry name" value="NAD(P)-bd_dom_sf"/>
</dbReference>
<evidence type="ECO:0000313" key="2">
    <source>
        <dbReference type="EMBL" id="CAG9608555.1"/>
    </source>
</evidence>
<dbReference type="Gene3D" id="3.40.50.720">
    <property type="entry name" value="NAD(P)-binding Rossmann-like Domain"/>
    <property type="match status" value="1"/>
</dbReference>
<feature type="domain" description="NAD-dependent epimerase/dehydratase" evidence="1">
    <location>
        <begin position="85"/>
        <end position="213"/>
    </location>
</feature>
<dbReference type="RefSeq" id="WP_230496802.1">
    <property type="nucleotide sequence ID" value="NZ_CAKJTG010000011.1"/>
</dbReference>
<proteinExistence type="predicted"/>
<dbReference type="EMBL" id="CAKJTG010000011">
    <property type="protein sequence ID" value="CAG9608555.1"/>
    <property type="molecule type" value="Genomic_DNA"/>
</dbReference>
<dbReference type="InterPro" id="IPR050177">
    <property type="entry name" value="Lipid_A_modif_metabolic_enz"/>
</dbReference>
<evidence type="ECO:0000259" key="1">
    <source>
        <dbReference type="Pfam" id="PF01370"/>
    </source>
</evidence>
<name>A0A9C7GAP4_9BACI</name>
<dbReference type="SUPFAM" id="SSF51735">
    <property type="entry name" value="NAD(P)-binding Rossmann-fold domains"/>
    <property type="match status" value="1"/>
</dbReference>
<organism evidence="2 3">
    <name type="scientific">Pseudoneobacillus rhizosphaerae</name>
    <dbReference type="NCBI Taxonomy" id="2880968"/>
    <lineage>
        <taxon>Bacteria</taxon>
        <taxon>Bacillati</taxon>
        <taxon>Bacillota</taxon>
        <taxon>Bacilli</taxon>
        <taxon>Bacillales</taxon>
        <taxon>Bacillaceae</taxon>
        <taxon>Pseudoneobacillus</taxon>
    </lineage>
</organism>
<dbReference type="Proteomes" id="UP000789845">
    <property type="component" value="Unassembled WGS sequence"/>
</dbReference>
<gene>
    <name evidence="2" type="ORF">NEOCIP111885_02272</name>
</gene>
<dbReference type="AlphaFoldDB" id="A0A9C7GAP4"/>
<dbReference type="PANTHER" id="PTHR43245:SF13">
    <property type="entry name" value="UDP-D-APIOSE_UDP-D-XYLOSE SYNTHASE 2"/>
    <property type="match status" value="1"/>
</dbReference>
<keyword evidence="3" id="KW-1185">Reference proteome</keyword>
<evidence type="ECO:0000313" key="3">
    <source>
        <dbReference type="Proteomes" id="UP000789845"/>
    </source>
</evidence>
<dbReference type="InterPro" id="IPR001509">
    <property type="entry name" value="Epimerase_deHydtase"/>
</dbReference>